<evidence type="ECO:0000259" key="3">
    <source>
        <dbReference type="PROSITE" id="PS51462"/>
    </source>
</evidence>
<evidence type="ECO:0000313" key="5">
    <source>
        <dbReference type="Proteomes" id="UP000034189"/>
    </source>
</evidence>
<evidence type="ECO:0000256" key="2">
    <source>
        <dbReference type="ARBA" id="ARBA00022801"/>
    </source>
</evidence>
<feature type="domain" description="Nudix hydrolase" evidence="3">
    <location>
        <begin position="1"/>
        <end position="128"/>
    </location>
</feature>
<sequence length="133" mass="14804">MTTAIDKIAWISVNQGQLLCARSRGKDIFYLPGGKREAGETDADTLLREIDEELSVRINPETATYFGTFEAEAHGKTGGVPVKMTCYTAEFEGDLCPAAEIEELAWLTYNDRDRVSAVTQIIFDKLHEMGRLV</sequence>
<dbReference type="Proteomes" id="UP000034189">
    <property type="component" value="Chromosome"/>
</dbReference>
<keyword evidence="2" id="KW-0378">Hydrolase</keyword>
<reference evidence="4 5" key="1">
    <citation type="submission" date="2015-03" db="EMBL/GenBank/DDBJ databases">
        <authorList>
            <person name="Abdul Halim M."/>
        </authorList>
    </citation>
    <scope>NUCLEOTIDE SEQUENCE [LARGE SCALE GENOMIC DNA]</scope>
    <source>
        <strain evidence="4 5">ATCC 35681</strain>
    </source>
</reference>
<dbReference type="OrthoDB" id="3532303at2"/>
<dbReference type="CDD" id="cd04690">
    <property type="entry name" value="NUDIX_Hydrolase"/>
    <property type="match status" value="1"/>
</dbReference>
<evidence type="ECO:0000313" key="4">
    <source>
        <dbReference type="EMBL" id="AKG34901.1"/>
    </source>
</evidence>
<dbReference type="GO" id="GO:0016787">
    <property type="term" value="F:hydrolase activity"/>
    <property type="evidence" value="ECO:0007669"/>
    <property type="project" value="UniProtKB-KW"/>
</dbReference>
<dbReference type="HOGENOM" id="CLU_037162_13_3_9"/>
<organism evidence="4 5">
    <name type="scientific">Paenibacillus durus ATCC 35681</name>
    <dbReference type="NCBI Taxonomy" id="1333534"/>
    <lineage>
        <taxon>Bacteria</taxon>
        <taxon>Bacillati</taxon>
        <taxon>Bacillota</taxon>
        <taxon>Bacilli</taxon>
        <taxon>Bacillales</taxon>
        <taxon>Paenibacillaceae</taxon>
        <taxon>Paenibacillus</taxon>
    </lineage>
</organism>
<dbReference type="RefSeq" id="WP_025698842.1">
    <property type="nucleotide sequence ID" value="NZ_ASQQ01000629.1"/>
</dbReference>
<dbReference type="EMBL" id="CP011114">
    <property type="protein sequence ID" value="AKG34901.1"/>
    <property type="molecule type" value="Genomic_DNA"/>
</dbReference>
<dbReference type="Gene3D" id="3.90.79.10">
    <property type="entry name" value="Nucleoside Triphosphate Pyrophosphohydrolase"/>
    <property type="match status" value="1"/>
</dbReference>
<accession>A0A0F7CHZ2</accession>
<dbReference type="PROSITE" id="PS51462">
    <property type="entry name" value="NUDIX"/>
    <property type="match status" value="1"/>
</dbReference>
<gene>
    <name evidence="4" type="ORF">VK70_10265</name>
</gene>
<dbReference type="PANTHER" id="PTHR43046">
    <property type="entry name" value="GDP-MANNOSE MANNOSYL HYDROLASE"/>
    <property type="match status" value="1"/>
</dbReference>
<evidence type="ECO:0000256" key="1">
    <source>
        <dbReference type="ARBA" id="ARBA00001946"/>
    </source>
</evidence>
<dbReference type="PATRIC" id="fig|1333534.5.peg.2264"/>
<dbReference type="Pfam" id="PF00293">
    <property type="entry name" value="NUDIX"/>
    <property type="match status" value="1"/>
</dbReference>
<proteinExistence type="predicted"/>
<reference evidence="4 5" key="2">
    <citation type="journal article" date="2016" name="Genome Announc.">
        <title>Genome Sequence of a Gram-Positive Diazotroph, Paenibacillus durus Type Strain ATCC 35681.</title>
        <authorList>
            <person name="Halim M.A."/>
            <person name="Rahman A.Y."/>
            <person name="Sim K.S."/>
            <person name="Yam H.C."/>
            <person name="Rahim A.A."/>
            <person name="Ghazali A.H."/>
            <person name="Najimudin N."/>
        </authorList>
    </citation>
    <scope>NUCLEOTIDE SEQUENCE [LARGE SCALE GENOMIC DNA]</scope>
    <source>
        <strain evidence="4 5">ATCC 35681</strain>
    </source>
</reference>
<dbReference type="SUPFAM" id="SSF55811">
    <property type="entry name" value="Nudix"/>
    <property type="match status" value="1"/>
</dbReference>
<dbReference type="InterPro" id="IPR015797">
    <property type="entry name" value="NUDIX_hydrolase-like_dom_sf"/>
</dbReference>
<dbReference type="PANTHER" id="PTHR43046:SF2">
    <property type="entry name" value="8-OXO-DGTP DIPHOSPHATASE-RELATED"/>
    <property type="match status" value="1"/>
</dbReference>
<dbReference type="InterPro" id="IPR000086">
    <property type="entry name" value="NUDIX_hydrolase_dom"/>
</dbReference>
<comment type="cofactor">
    <cofactor evidence="1">
        <name>Mg(2+)</name>
        <dbReference type="ChEBI" id="CHEBI:18420"/>
    </cofactor>
</comment>
<protein>
    <submittedName>
        <fullName evidence="4">DNA mismatch repair protein MutT</fullName>
    </submittedName>
</protein>
<dbReference type="AlphaFoldDB" id="A0A0F7CHZ2"/>
<name>A0A0F7CHZ2_PAEDU</name>